<evidence type="ECO:0000259" key="2">
    <source>
        <dbReference type="Pfam" id="PF11845"/>
    </source>
</evidence>
<organism evidence="3 4">
    <name type="scientific">Rhodopirellula sallentina SM41</name>
    <dbReference type="NCBI Taxonomy" id="1263870"/>
    <lineage>
        <taxon>Bacteria</taxon>
        <taxon>Pseudomonadati</taxon>
        <taxon>Planctomycetota</taxon>
        <taxon>Planctomycetia</taxon>
        <taxon>Pirellulales</taxon>
        <taxon>Pirellulaceae</taxon>
        <taxon>Rhodopirellula</taxon>
    </lineage>
</organism>
<dbReference type="AlphaFoldDB" id="M5UK08"/>
<reference evidence="3 4" key="1">
    <citation type="journal article" date="2013" name="Mar. Genomics">
        <title>Expression of sulfatases in Rhodopirellula baltica and the diversity of sulfatases in the genus Rhodopirellula.</title>
        <authorList>
            <person name="Wegner C.E."/>
            <person name="Richter-Heitmann T."/>
            <person name="Klindworth A."/>
            <person name="Klockow C."/>
            <person name="Richter M."/>
            <person name="Achstetter T."/>
            <person name="Glockner F.O."/>
            <person name="Harder J."/>
        </authorList>
    </citation>
    <scope>NUCLEOTIDE SEQUENCE [LARGE SCALE GENOMIC DNA]</scope>
    <source>
        <strain evidence="3 4">SM41</strain>
    </source>
</reference>
<sequence length="177" mass="20039">MNAKLLLLLCFACSFALYPLRADEPAKEPARETFPSPTNATEARARARLLHETIHGTLQVVHRDFFDEDNSHDIPSASLEDVFAELATTYNVRLKWLIVETDVINVDHQPEDEFERAAVRALKSGKPSHEAIEESRYRFAGPIRLASQCLKCHVKHRTSTEDRTAGLSISMPLQRSR</sequence>
<feature type="chain" id="PRO_5004073280" evidence="1">
    <location>
        <begin position="23"/>
        <end position="177"/>
    </location>
</feature>
<dbReference type="PATRIC" id="fig|1263870.3.peg.2342"/>
<comment type="caution">
    <text evidence="3">The sequence shown here is derived from an EMBL/GenBank/DDBJ whole genome shotgun (WGS) entry which is preliminary data.</text>
</comment>
<dbReference type="EMBL" id="ANOH01000153">
    <property type="protein sequence ID" value="EMI56353.1"/>
    <property type="molecule type" value="Genomic_DNA"/>
</dbReference>
<gene>
    <name evidence="3" type="ORF">RSSM_02198</name>
</gene>
<dbReference type="OrthoDB" id="268788at2"/>
<keyword evidence="1" id="KW-0732">Signal</keyword>
<feature type="domain" description="Tll0287-like" evidence="2">
    <location>
        <begin position="41"/>
        <end position="161"/>
    </location>
</feature>
<evidence type="ECO:0000313" key="3">
    <source>
        <dbReference type="EMBL" id="EMI56353.1"/>
    </source>
</evidence>
<proteinExistence type="predicted"/>
<name>M5UK08_9BACT</name>
<protein>
    <submittedName>
        <fullName evidence="3">Signal peptide protein</fullName>
    </submittedName>
</protein>
<dbReference type="RefSeq" id="WP_008677491.1">
    <property type="nucleotide sequence ID" value="NZ_ANOH01000153.1"/>
</dbReference>
<evidence type="ECO:0000256" key="1">
    <source>
        <dbReference type="SAM" id="SignalP"/>
    </source>
</evidence>
<accession>M5UK08</accession>
<evidence type="ECO:0000313" key="4">
    <source>
        <dbReference type="Proteomes" id="UP000011885"/>
    </source>
</evidence>
<feature type="signal peptide" evidence="1">
    <location>
        <begin position="1"/>
        <end position="22"/>
    </location>
</feature>
<dbReference type="Pfam" id="PF11845">
    <property type="entry name" value="Tll0287-like"/>
    <property type="match status" value="1"/>
</dbReference>
<dbReference type="InterPro" id="IPR021796">
    <property type="entry name" value="Tll0287-like_dom"/>
</dbReference>
<keyword evidence="4" id="KW-1185">Reference proteome</keyword>
<dbReference type="Proteomes" id="UP000011885">
    <property type="component" value="Unassembled WGS sequence"/>
</dbReference>